<evidence type="ECO:0000313" key="1">
    <source>
        <dbReference type="EMBL" id="JAD66663.1"/>
    </source>
</evidence>
<dbReference type="EMBL" id="GBRH01231232">
    <property type="protein sequence ID" value="JAD66663.1"/>
    <property type="molecule type" value="Transcribed_RNA"/>
</dbReference>
<name>A0A0A9BWT6_ARUDO</name>
<organism evidence="1">
    <name type="scientific">Arundo donax</name>
    <name type="common">Giant reed</name>
    <name type="synonym">Donax arundinaceus</name>
    <dbReference type="NCBI Taxonomy" id="35708"/>
    <lineage>
        <taxon>Eukaryota</taxon>
        <taxon>Viridiplantae</taxon>
        <taxon>Streptophyta</taxon>
        <taxon>Embryophyta</taxon>
        <taxon>Tracheophyta</taxon>
        <taxon>Spermatophyta</taxon>
        <taxon>Magnoliopsida</taxon>
        <taxon>Liliopsida</taxon>
        <taxon>Poales</taxon>
        <taxon>Poaceae</taxon>
        <taxon>PACMAD clade</taxon>
        <taxon>Arundinoideae</taxon>
        <taxon>Arundineae</taxon>
        <taxon>Arundo</taxon>
    </lineage>
</organism>
<reference evidence="1" key="2">
    <citation type="journal article" date="2015" name="Data Brief">
        <title>Shoot transcriptome of the giant reed, Arundo donax.</title>
        <authorList>
            <person name="Barrero R.A."/>
            <person name="Guerrero F.D."/>
            <person name="Moolhuijzen P."/>
            <person name="Goolsby J.A."/>
            <person name="Tidwell J."/>
            <person name="Bellgard S.E."/>
            <person name="Bellgard M.I."/>
        </authorList>
    </citation>
    <scope>NUCLEOTIDE SEQUENCE</scope>
    <source>
        <tissue evidence="1">Shoot tissue taken approximately 20 cm above the soil surface</tissue>
    </source>
</reference>
<reference evidence="1" key="1">
    <citation type="submission" date="2014-09" db="EMBL/GenBank/DDBJ databases">
        <authorList>
            <person name="Magalhaes I.L.F."/>
            <person name="Oliveira U."/>
            <person name="Santos F.R."/>
            <person name="Vidigal T.H.D.A."/>
            <person name="Brescovit A.D."/>
            <person name="Santos A.J."/>
        </authorList>
    </citation>
    <scope>NUCLEOTIDE SEQUENCE</scope>
    <source>
        <tissue evidence="1">Shoot tissue taken approximately 20 cm above the soil surface</tissue>
    </source>
</reference>
<accession>A0A0A9BWT6</accession>
<protein>
    <submittedName>
        <fullName evidence="1">Uncharacterized protein</fullName>
    </submittedName>
</protein>
<sequence>MVLQHLTSSIIIAKMTRVVNYEPNFDHQSLLPKEFEYCLTGHEQGNAEGPFPSIAR</sequence>
<proteinExistence type="predicted"/>
<dbReference type="AlphaFoldDB" id="A0A0A9BWT6"/>